<dbReference type="FunFam" id="3.20.190.10:FF:000002">
    <property type="entry name" value="Endonuclease 8"/>
    <property type="match status" value="1"/>
</dbReference>
<dbReference type="Proteomes" id="UP000512322">
    <property type="component" value="Chromosome"/>
</dbReference>
<evidence type="ECO:0000256" key="5">
    <source>
        <dbReference type="ARBA" id="ARBA00022801"/>
    </source>
</evidence>
<dbReference type="EMBL" id="VSBS01000228">
    <property type="protein sequence ID" value="TXT02105.1"/>
    <property type="molecule type" value="Genomic_DNA"/>
</dbReference>
<dbReference type="Proteomes" id="UP000581425">
    <property type="component" value="Unassembled WGS sequence"/>
</dbReference>
<evidence type="ECO:0000313" key="45">
    <source>
        <dbReference type="Proteomes" id="UP001247581"/>
    </source>
</evidence>
<dbReference type="SMR" id="A0A024L4H5"/>
<evidence type="ECO:0000313" key="44">
    <source>
        <dbReference type="Proteomes" id="UP000581425"/>
    </source>
</evidence>
<dbReference type="RefSeq" id="WP_001114026.1">
    <property type="nucleotide sequence ID" value="NZ_AP019675.1"/>
</dbReference>
<evidence type="ECO:0000313" key="43">
    <source>
        <dbReference type="Proteomes" id="UP000532204"/>
    </source>
</evidence>
<evidence type="ECO:0000313" key="23">
    <source>
        <dbReference type="EMBL" id="NEM87095.1"/>
    </source>
</evidence>
<accession>A0A236M9U3</accession>
<evidence type="ECO:0000313" key="38">
    <source>
        <dbReference type="Proteomes" id="UP000359125"/>
    </source>
</evidence>
<dbReference type="EMBL" id="UGGJ01000004">
    <property type="protein sequence ID" value="STN83836.1"/>
    <property type="molecule type" value="Genomic_DNA"/>
</dbReference>
<evidence type="ECO:0000256" key="3">
    <source>
        <dbReference type="ARBA" id="ARBA00022763"/>
    </source>
</evidence>
<feature type="domain" description="Formamidopyrimidine-DNA glycosylase catalytic" evidence="15">
    <location>
        <begin position="2"/>
        <end position="111"/>
    </location>
</feature>
<dbReference type="AlphaFoldDB" id="A0A024L4H5"/>
<dbReference type="SUPFAM" id="SSF57716">
    <property type="entry name" value="Glucocorticoid receptor-like (DNA-binding domain)"/>
    <property type="match status" value="1"/>
</dbReference>
<comment type="similarity">
    <text evidence="1 13">Belongs to the FPG family.</text>
</comment>
<keyword evidence="5 13" id="KW-0378">Hydrolase</keyword>
<dbReference type="CDD" id="cd08965">
    <property type="entry name" value="EcNei-like_N"/>
    <property type="match status" value="1"/>
</dbReference>
<evidence type="ECO:0000256" key="7">
    <source>
        <dbReference type="ARBA" id="ARBA00023125"/>
    </source>
</evidence>
<feature type="active site" description="Proton donor; for beta-elimination activity" evidence="13">
    <location>
        <position position="53"/>
    </location>
</feature>
<dbReference type="InterPro" id="IPR015887">
    <property type="entry name" value="DNA_glyclase_Znf_dom_DNA_BS"/>
</dbReference>
<reference evidence="17" key="2">
    <citation type="submission" date="2018-05" db="EMBL/GenBank/DDBJ databases">
        <authorList>
            <person name="Ashton P.M."/>
            <person name="Dallman T."/>
            <person name="Nair S."/>
            <person name="De Pinna E."/>
            <person name="Peters T."/>
            <person name="Grant K."/>
        </authorList>
    </citation>
    <scope>NUCLEOTIDE SEQUENCE</scope>
    <source>
        <strain evidence="17">412057</strain>
    </source>
</reference>
<feature type="binding site" evidence="13">
    <location>
        <position position="125"/>
    </location>
    <ligand>
        <name>DNA</name>
        <dbReference type="ChEBI" id="CHEBI:16991"/>
    </ligand>
</feature>
<feature type="binding site" evidence="13">
    <location>
        <position position="70"/>
    </location>
    <ligand>
        <name>DNA</name>
        <dbReference type="ChEBI" id="CHEBI:16991"/>
    </ligand>
</feature>
<evidence type="ECO:0000256" key="1">
    <source>
        <dbReference type="ARBA" id="ARBA00009409"/>
    </source>
</evidence>
<evidence type="ECO:0000256" key="6">
    <source>
        <dbReference type="ARBA" id="ARBA00022833"/>
    </source>
</evidence>
<evidence type="ECO:0000259" key="14">
    <source>
        <dbReference type="PROSITE" id="PS51066"/>
    </source>
</evidence>
<dbReference type="GO" id="GO:0003684">
    <property type="term" value="F:damaged DNA binding"/>
    <property type="evidence" value="ECO:0007669"/>
    <property type="project" value="InterPro"/>
</dbReference>
<evidence type="ECO:0000313" key="41">
    <source>
        <dbReference type="Proteomes" id="UP000480485"/>
    </source>
</evidence>
<evidence type="ECO:0000313" key="32">
    <source>
        <dbReference type="Proteomes" id="UP000250561"/>
    </source>
</evidence>
<keyword evidence="30" id="KW-0255">Endonuclease</keyword>
<keyword evidence="2 13" id="KW-0479">Metal-binding</keyword>
<dbReference type="Proteomes" id="UP000321461">
    <property type="component" value="Unassembled WGS sequence"/>
</dbReference>
<keyword evidence="10 13" id="KW-0511">Multifunctional enzyme</keyword>
<evidence type="ECO:0000313" key="30">
    <source>
        <dbReference type="EMBL" id="STN83836.1"/>
    </source>
</evidence>
<dbReference type="Proteomes" id="UP001247581">
    <property type="component" value="Unassembled WGS sequence"/>
</dbReference>
<keyword evidence="4 13" id="KW-0863">Zinc-finger</keyword>
<evidence type="ECO:0000313" key="28">
    <source>
        <dbReference type="EMBL" id="SPW40287.1"/>
    </source>
</evidence>
<dbReference type="EMBL" id="CP063369">
    <property type="protein sequence ID" value="QOY33053.1"/>
    <property type="molecule type" value="Genomic_DNA"/>
</dbReference>
<dbReference type="InterPro" id="IPR035937">
    <property type="entry name" value="FPG_N"/>
</dbReference>
<reference evidence="27 36" key="1">
    <citation type="submission" date="2017-08" db="EMBL/GenBank/DDBJ databases">
        <title>Sequencing of Escherichia coli CCPM 6219.</title>
        <authorList>
            <person name="Liu S.-L."/>
            <person name="Zhou Y.-J."/>
            <person name="Zhao M.-F."/>
        </authorList>
    </citation>
    <scope>NUCLEOTIDE SEQUENCE [LARGE SCALE GENOMIC DNA]</scope>
    <source>
        <strain evidence="27 36">CCPM 6219</strain>
    </source>
</reference>
<evidence type="ECO:0000313" key="40">
    <source>
        <dbReference type="Proteomes" id="UP000469708"/>
    </source>
</evidence>
<dbReference type="InterPro" id="IPR023713">
    <property type="entry name" value="Endonuclease-VIII"/>
</dbReference>
<feature type="active site" description="Proton donor" evidence="13">
    <location>
        <position position="3"/>
    </location>
</feature>
<dbReference type="Gene3D" id="1.10.8.50">
    <property type="match status" value="1"/>
</dbReference>
<keyword evidence="11 13" id="KW-0326">Glycosidase</keyword>
<evidence type="ECO:0000313" key="25">
    <source>
        <dbReference type="EMBL" id="QOY33053.1"/>
    </source>
</evidence>
<dbReference type="EC" id="4.2.99.18" evidence="13"/>
<sequence>MPEGPEIRRAADNLEAAIKGKPLTDVWFAFPQLKTYQSQLIGQHVTHVETRGKALLTHFSNDLTLYSHNQLYGVWRVVDTGEEPQTTRVLRVKLQTADKTILLYSASDIEMLRPEQLTTHPFLQRVGPDVLDPNLTPEVVKERLLSPRFRNRQFAGLLLDQAFLAGLGNYLRVEILWQVGLTGNHKAKDLNAAQLDALAHALLEIPRFSYATRGQVDENKHHGALFRFKVFHRDGEPCERCGSIIEKTTLSSRPFYWCPGCQH</sequence>
<dbReference type="Proteomes" id="UP000250561">
    <property type="component" value="Unassembled WGS sequence"/>
</dbReference>
<evidence type="ECO:0000313" key="27">
    <source>
        <dbReference type="EMBL" id="RVE13233.1"/>
    </source>
</evidence>
<keyword evidence="6 13" id="KW-0862">Zinc</keyword>
<dbReference type="Proteomes" id="UP000254785">
    <property type="component" value="Unassembled WGS sequence"/>
</dbReference>
<reference evidence="26 33" key="4">
    <citation type="submission" date="2018-07" db="EMBL/GenBank/DDBJ databases">
        <title>Whole Genome Sequence Analysis of Avian Pathogenic E. coli - An Australian Perspective.</title>
        <authorList>
            <person name="Cummins M.L."/>
            <person name="Reid C.J."/>
            <person name="Roy Chowdhury P."/>
            <person name="Bushell R."/>
            <person name="Esbert N."/>
            <person name="Tivendale K.A."/>
            <person name="Noormohammadi A.H."/>
            <person name="Islam S."/>
            <person name="Marenda M.S."/>
            <person name="Browning G.F."/>
            <person name="Markham P.F."/>
            <person name="Djordjevic S.P."/>
        </authorList>
    </citation>
    <scope>NUCLEOTIDE SEQUENCE [LARGE SCALE GENOMIC DNA]</scope>
    <source>
        <strain evidence="26 33">AVC211</strain>
    </source>
</reference>
<evidence type="ECO:0000256" key="12">
    <source>
        <dbReference type="ARBA" id="ARBA00044632"/>
    </source>
</evidence>
<evidence type="ECO:0000256" key="10">
    <source>
        <dbReference type="ARBA" id="ARBA00023268"/>
    </source>
</evidence>
<dbReference type="GO" id="GO:0140078">
    <property type="term" value="F:class I DNA-(apurinic or apyrimidinic site) endonuclease activity"/>
    <property type="evidence" value="ECO:0007669"/>
    <property type="project" value="UniProtKB-EC"/>
</dbReference>
<evidence type="ECO:0000256" key="9">
    <source>
        <dbReference type="ARBA" id="ARBA00023239"/>
    </source>
</evidence>
<dbReference type="PROSITE" id="PS51066">
    <property type="entry name" value="ZF_FPG_2"/>
    <property type="match status" value="1"/>
</dbReference>
<dbReference type="GO" id="GO:0008270">
    <property type="term" value="F:zinc ion binding"/>
    <property type="evidence" value="ECO:0007669"/>
    <property type="project" value="UniProtKB-UniRule"/>
</dbReference>
<dbReference type="EMBL" id="UGDC01000003">
    <property type="protein sequence ID" value="STJ81754.1"/>
    <property type="molecule type" value="Genomic_DNA"/>
</dbReference>
<dbReference type="InterPro" id="IPR000214">
    <property type="entry name" value="Znf_DNA_glyclase/AP_lyase"/>
</dbReference>
<protein>
    <recommendedName>
        <fullName evidence="13">Endonuclease 8</fullName>
    </recommendedName>
    <alternativeName>
        <fullName evidence="13">DNA glycosylase/AP lyase Nei</fullName>
        <ecNumber evidence="13">3.2.2.-</ecNumber>
        <ecNumber evidence="13">4.2.99.18</ecNumber>
    </alternativeName>
    <alternativeName>
        <fullName evidence="13">DNA-(apurinic or apyrimidinic site) lyase Nei</fullName>
    </alternativeName>
    <alternativeName>
        <fullName evidence="13">Endonuclease VIII</fullName>
    </alternativeName>
</protein>
<reference evidence="39 41" key="8">
    <citation type="submission" date="2019-12" db="EMBL/GenBank/DDBJ databases">
        <title>Enteriobacteria Tanzani isolates_8377-8380.</title>
        <authorList>
            <person name="Subbiah M."/>
            <person name="Call D."/>
        </authorList>
    </citation>
    <scope>NUCLEOTIDE SEQUENCE [LARGE SCALE GENOMIC DNA]</scope>
    <source>
        <strain evidence="22 39">8378wB3</strain>
        <strain evidence="21 41">8378wC7</strain>
    </source>
</reference>
<feature type="initiator methionine" description="Removed" evidence="13">
    <location>
        <position position="1"/>
    </location>
</feature>
<dbReference type="InterPro" id="IPR015886">
    <property type="entry name" value="H2TH_FPG"/>
</dbReference>
<dbReference type="Proteomes" id="UP000253687">
    <property type="component" value="Unassembled WGS sequence"/>
</dbReference>
<evidence type="ECO:0000313" key="24">
    <source>
        <dbReference type="EMBL" id="QMF68702.1"/>
    </source>
</evidence>
<evidence type="ECO:0000313" key="20">
    <source>
        <dbReference type="EMBL" id="MQK26743.1"/>
    </source>
</evidence>
<evidence type="ECO:0000313" key="39">
    <source>
        <dbReference type="Proteomes" id="UP000441160"/>
    </source>
</evidence>
<keyword evidence="7 13" id="KW-0238">DNA-binding</keyword>
<dbReference type="Pfam" id="PF01149">
    <property type="entry name" value="Fapy_DNA_glyco"/>
    <property type="match status" value="1"/>
</dbReference>
<gene>
    <name evidence="13 30" type="primary">nei</name>
    <name evidence="27" type="ORF">CIG67_11570</name>
    <name evidence="17" type="ORF">DL968_10085</name>
    <name evidence="26" type="ORF">DTL43_14405</name>
    <name evidence="16" type="ORF">E6D34_07315</name>
    <name evidence="20" type="ORF">EIZ93_21105</name>
    <name evidence="25" type="ORF">FOI11_010005</name>
    <name evidence="18" type="ORF">FOI11_10040</name>
    <name evidence="31" type="ORF">FWK02_08930</name>
    <name evidence="23" type="ORF">G3V95_16580</name>
    <name evidence="22" type="ORF">GP944_22495</name>
    <name evidence="21" type="ORF">GP954_09155</name>
    <name evidence="24" type="ORF">HVY77_18295</name>
    <name evidence="28" type="ORF">NCTC11126_01619</name>
    <name evidence="29" type="ORF">NCTC9117_04332</name>
    <name evidence="30" type="ORF">NCTC9706_00807</name>
    <name evidence="19" type="ORF">NQD80_01170</name>
</gene>
<dbReference type="EMBL" id="WTRN01000105">
    <property type="protein sequence ID" value="MWT85331.1"/>
    <property type="molecule type" value="Genomic_DNA"/>
</dbReference>
<dbReference type="Proteomes" id="UP000254460">
    <property type="component" value="Unassembled WGS sequence"/>
</dbReference>
<evidence type="ECO:0000256" key="8">
    <source>
        <dbReference type="ARBA" id="ARBA00023204"/>
    </source>
</evidence>
<dbReference type="Pfam" id="PF06827">
    <property type="entry name" value="zf-FPG_IleRS"/>
    <property type="match status" value="1"/>
</dbReference>
<dbReference type="InterPro" id="IPR044091">
    <property type="entry name" value="EcNei-like_N"/>
</dbReference>
<evidence type="ECO:0000313" key="34">
    <source>
        <dbReference type="Proteomes" id="UP000254460"/>
    </source>
</evidence>
<dbReference type="Proteomes" id="UP000854059">
    <property type="component" value="Unassembled WGS sequence"/>
</dbReference>
<keyword evidence="9 13" id="KW-0456">Lyase</keyword>
<evidence type="ECO:0000313" key="36">
    <source>
        <dbReference type="Proteomes" id="UP000288459"/>
    </source>
</evidence>
<dbReference type="SMART" id="SM01232">
    <property type="entry name" value="H2TH"/>
    <property type="match status" value="1"/>
</dbReference>
<evidence type="ECO:0000313" key="29">
    <source>
        <dbReference type="EMBL" id="STJ81754.1"/>
    </source>
</evidence>
<dbReference type="EMBL" id="JANIDP010000002">
    <property type="protein sequence ID" value="MDR6044432.1"/>
    <property type="molecule type" value="Genomic_DNA"/>
</dbReference>
<dbReference type="InterPro" id="IPR010663">
    <property type="entry name" value="Znf_FPG/IleRS"/>
</dbReference>
<evidence type="ECO:0000313" key="33">
    <source>
        <dbReference type="Proteomes" id="UP000253687"/>
    </source>
</evidence>
<reference evidence="16 43" key="6">
    <citation type="submission" date="2019-05" db="EMBL/GenBank/DDBJ databases">
        <authorList>
            <consortium name="NARMS: The National Antimicrobial Resistance Monitoring System"/>
        </authorList>
    </citation>
    <scope>NUCLEOTIDE SEQUENCE [LARGE SCALE GENOMIC DNA]</scope>
    <source>
        <strain evidence="16 43">CVM N18EC122</strain>
    </source>
</reference>
<evidence type="ECO:0000313" key="31">
    <source>
        <dbReference type="EMBL" id="TXT02105.1"/>
    </source>
</evidence>
<comment type="cofactor">
    <cofactor evidence="13">
        <name>Zn(2+)</name>
        <dbReference type="ChEBI" id="CHEBI:29105"/>
    </cofactor>
    <text evidence="13">Binds 1 zinc ion per subunit.</text>
</comment>
<organism evidence="30 34">
    <name type="scientific">Escherichia coli</name>
    <dbReference type="NCBI Taxonomy" id="562"/>
    <lineage>
        <taxon>Bacteria</taxon>
        <taxon>Pseudomonadati</taxon>
        <taxon>Pseudomonadota</taxon>
        <taxon>Gammaproteobacteria</taxon>
        <taxon>Enterobacterales</taxon>
        <taxon>Enterobacteriaceae</taxon>
        <taxon>Escherichia</taxon>
    </lineage>
</organism>
<dbReference type="NCBIfam" id="NF007763">
    <property type="entry name" value="PRK10445.1"/>
    <property type="match status" value="1"/>
</dbReference>
<dbReference type="EMBL" id="JACGTG010000001">
    <property type="protein sequence ID" value="MBA6240330.1"/>
    <property type="molecule type" value="Genomic_DNA"/>
</dbReference>
<evidence type="ECO:0000313" key="37">
    <source>
        <dbReference type="Proteomes" id="UP000321461"/>
    </source>
</evidence>
<reference evidence="32 34" key="3">
    <citation type="submission" date="2018-06" db="EMBL/GenBank/DDBJ databases">
        <authorList>
            <consortium name="Pathogen Informatics"/>
            <person name="Doyle S."/>
        </authorList>
    </citation>
    <scope>NUCLEOTIDE SEQUENCE [LARGE SCALE GENOMIC DNA]</scope>
    <source>
        <strain evidence="28 32">NCTC11126</strain>
        <strain evidence="29 35">NCTC9117</strain>
        <strain evidence="30 34">NCTC9706</strain>
    </source>
</reference>
<evidence type="ECO:0000313" key="22">
    <source>
        <dbReference type="EMBL" id="MWU33467.1"/>
    </source>
</evidence>
<feature type="active site" description="Proton donor; for delta-elimination activity" evidence="13">
    <location>
        <position position="253"/>
    </location>
</feature>
<dbReference type="EMBL" id="WTRX01000062">
    <property type="protein sequence ID" value="MWU33467.1"/>
    <property type="molecule type" value="Genomic_DNA"/>
</dbReference>
<dbReference type="InterPro" id="IPR012319">
    <property type="entry name" value="FPG_cat"/>
</dbReference>
<comment type="function">
    <text evidence="13">Involved in base excision repair of DNA damaged by oxidation or by mutagenic agents. Acts as DNA glycosylase that recognizes and removes damaged bases. Has a preference for oxidized pyrimidines, such as thymine glycol, 5,6-dihydrouracil and 5,6-dihydrothymine. Has AP (apurinic/apyrimidinic) lyase activity and introduces nicks in the DNA strand. Cleaves the DNA backbone by beta-delta elimination to generate a single-strand break at the site of the removed base with both 3'- and 5'-phosphates.</text>
</comment>
<dbReference type="EMBL" id="CP057293">
    <property type="protein sequence ID" value="QMF68702.1"/>
    <property type="molecule type" value="Genomic_DNA"/>
</dbReference>
<dbReference type="EMBL" id="AAVTXU010000031">
    <property type="protein sequence ID" value="EGE1987979.1"/>
    <property type="molecule type" value="Genomic_DNA"/>
</dbReference>
<dbReference type="OMA" id="YKSELCF"/>
<dbReference type="EMBL" id="QOGZ01000015">
    <property type="protein sequence ID" value="RDA37731.1"/>
    <property type="molecule type" value="Genomic_DNA"/>
</dbReference>
<evidence type="ECO:0000313" key="42">
    <source>
        <dbReference type="Proteomes" id="UP000512322"/>
    </source>
</evidence>
<dbReference type="SUPFAM" id="SSF46946">
    <property type="entry name" value="S13-like H2TH domain"/>
    <property type="match status" value="1"/>
</dbReference>
<keyword evidence="30" id="KW-0540">Nuclease</keyword>
<dbReference type="InterPro" id="IPR010979">
    <property type="entry name" value="Ribosomal_uS13-like_H2TH"/>
</dbReference>
<dbReference type="EMBL" id="UARS01000004">
    <property type="protein sequence ID" value="SPW40287.1"/>
    <property type="molecule type" value="Genomic_DNA"/>
</dbReference>
<feature type="domain" description="FPG-type" evidence="14">
    <location>
        <begin position="229"/>
        <end position="263"/>
    </location>
</feature>
<dbReference type="Proteomes" id="UP000288459">
    <property type="component" value="Unassembled WGS sequence"/>
</dbReference>
<dbReference type="PANTHER" id="PTHR42697:SF1">
    <property type="entry name" value="ENDONUCLEASE 8"/>
    <property type="match status" value="1"/>
</dbReference>
<dbReference type="GO" id="GO:0006284">
    <property type="term" value="P:base-excision repair"/>
    <property type="evidence" value="ECO:0007669"/>
    <property type="project" value="InterPro"/>
</dbReference>
<dbReference type="SMART" id="SM00898">
    <property type="entry name" value="Fapy_DNA_glyco"/>
    <property type="match status" value="1"/>
</dbReference>
<feature type="binding site" evidence="13">
    <location>
        <position position="169"/>
    </location>
    <ligand>
        <name>DNA</name>
        <dbReference type="ChEBI" id="CHEBI:16991"/>
    </ligand>
</feature>
<dbReference type="Gene3D" id="3.20.190.10">
    <property type="entry name" value="MutM-like, N-terminal"/>
    <property type="match status" value="1"/>
</dbReference>
<dbReference type="SUPFAM" id="SSF81624">
    <property type="entry name" value="N-terminal domain of MutM-like DNA repair proteins"/>
    <property type="match status" value="1"/>
</dbReference>
<feature type="active site" description="Schiff-base intermediate with DNA" evidence="13">
    <location>
        <position position="2"/>
    </location>
</feature>
<evidence type="ECO:0000256" key="13">
    <source>
        <dbReference type="HAMAP-Rule" id="MF_01253"/>
    </source>
</evidence>
<keyword evidence="8 13" id="KW-0234">DNA repair</keyword>
<dbReference type="Proteomes" id="UP000581425">
    <property type="component" value="Chromosome"/>
</dbReference>
<proteinExistence type="inferred from homology"/>
<dbReference type="Pfam" id="PF06831">
    <property type="entry name" value="H2TH"/>
    <property type="match status" value="1"/>
</dbReference>
<dbReference type="EMBL" id="JAAGYI010000027">
    <property type="protein sequence ID" value="NEM87095.1"/>
    <property type="molecule type" value="Genomic_DNA"/>
</dbReference>
<comment type="catalytic activity">
    <reaction evidence="12 13">
        <text>2'-deoxyribonucleotide-(2'-deoxyribose 5'-phosphate)-2'-deoxyribonucleotide-DNA = a 3'-end 2'-deoxyribonucleotide-(2,3-dehydro-2,3-deoxyribose 5'-phosphate)-DNA + a 5'-end 5'-phospho-2'-deoxyribonucleoside-DNA + H(+)</text>
        <dbReference type="Rhea" id="RHEA:66592"/>
        <dbReference type="Rhea" id="RHEA-COMP:13180"/>
        <dbReference type="Rhea" id="RHEA-COMP:16897"/>
        <dbReference type="Rhea" id="RHEA-COMP:17067"/>
        <dbReference type="ChEBI" id="CHEBI:15378"/>
        <dbReference type="ChEBI" id="CHEBI:136412"/>
        <dbReference type="ChEBI" id="CHEBI:157695"/>
        <dbReference type="ChEBI" id="CHEBI:167181"/>
        <dbReference type="EC" id="4.2.99.18"/>
    </reaction>
</comment>
<evidence type="ECO:0000313" key="26">
    <source>
        <dbReference type="EMBL" id="RDA37731.1"/>
    </source>
</evidence>
<evidence type="ECO:0000313" key="17">
    <source>
        <dbReference type="EMBL" id="EGE1987979.1"/>
    </source>
</evidence>
<evidence type="ECO:0000259" key="15">
    <source>
        <dbReference type="PROSITE" id="PS51068"/>
    </source>
</evidence>
<reference evidence="31 37" key="7">
    <citation type="submission" date="2019-08" db="EMBL/GenBank/DDBJ databases">
        <title>Whole genome analysis of cultivated E. coli strains isolated from CD patients and healthy donors.</title>
        <authorList>
            <person name="Siniagina M.N."/>
            <person name="Markelova M.I."/>
            <person name="Laikov A.V."/>
            <person name="Boulygina E.A."/>
            <person name="Khusnutdinova D.R."/>
            <person name="Kharchenko A."/>
            <person name="Grigoryeva T.V."/>
        </authorList>
    </citation>
    <scope>NUCLEOTIDE SEQUENCE [LARGE SCALE GENOMIC DNA]</scope>
    <source>
        <strain evidence="31 37">3_77_5</strain>
    </source>
</reference>
<evidence type="ECO:0000256" key="11">
    <source>
        <dbReference type="ARBA" id="ARBA00023295"/>
    </source>
</evidence>
<evidence type="ECO:0000313" key="19">
    <source>
        <dbReference type="EMBL" id="MDR6044432.1"/>
    </source>
</evidence>
<reference evidence="23 40" key="9">
    <citation type="submission" date="2020-02" db="EMBL/GenBank/DDBJ databases">
        <authorList>
            <person name="Subbiah M."/>
            <person name="Call D."/>
        </authorList>
    </citation>
    <scope>NUCLEOTIDE SEQUENCE [LARGE SCALE GENOMIC DNA]</scope>
    <source>
        <strain evidence="23 40">8375wC2</strain>
    </source>
</reference>
<evidence type="ECO:0000256" key="4">
    <source>
        <dbReference type="ARBA" id="ARBA00022771"/>
    </source>
</evidence>
<dbReference type="EC" id="3.2.2.-" evidence="13"/>
<reference evidence="20 38" key="5">
    <citation type="journal article" date="2019" name="Environ. Health Perspect.">
        <title>Inter-host Transmission of Carbapenemase-Producing Escherichia coli among Humans and Backyard Animals.</title>
        <authorList>
            <person name="Li J."/>
            <person name="Bi Z."/>
            <person name="Ma S."/>
            <person name="Chen B."/>
            <person name="Cai C."/>
            <person name="He J."/>
            <person name="Schwarz S."/>
            <person name="Sun C."/>
            <person name="Zhou Y."/>
            <person name="Yin J."/>
            <person name="Hulth A."/>
            <person name="Wang Y."/>
            <person name="Shen Z."/>
            <person name="Wang S."/>
            <person name="Wu C."/>
            <person name="Nilsson L.E."/>
            <person name="Walsh T.R."/>
            <person name="Borjesson S."/>
            <person name="Shen J."/>
            <person name="Sun Q."/>
            <person name="Wang Y."/>
        </authorList>
    </citation>
    <scope>NUCLEOTIDE SEQUENCE [LARGE SCALE GENOMIC DNA]</scope>
    <source>
        <strain evidence="20 38">A016f</strain>
    </source>
</reference>
<dbReference type="Proteomes" id="UP000359125">
    <property type="component" value="Unassembled WGS sequence"/>
</dbReference>
<dbReference type="GO" id="GO:0000703">
    <property type="term" value="F:oxidized pyrimidine nucleobase lesion DNA N-glycosylase activity"/>
    <property type="evidence" value="ECO:0007669"/>
    <property type="project" value="UniProtKB-UniRule"/>
</dbReference>
<accession>A0A024L4H5</accession>
<dbReference type="Proteomes" id="UP000480485">
    <property type="component" value="Unassembled WGS sequence"/>
</dbReference>
<reference evidence="18 44" key="11">
    <citation type="submission" date="2020-07" db="EMBL/GenBank/DDBJ databases">
        <title>Analysis of Genomes of Bacterial Isolates from Lameness Outbreaks in Broilers.</title>
        <authorList>
            <person name="Ekesi N.S."/>
            <person name="Alrubaye A."/>
            <person name="Rhoads D."/>
        </authorList>
    </citation>
    <scope>NUCLEOTIDE SEQUENCE [LARGE SCALE GENOMIC DNA]</scope>
    <source>
        <strain evidence="18 44">1409</strain>
    </source>
</reference>
<reference evidence="24 42" key="10">
    <citation type="submission" date="2020-06" db="EMBL/GenBank/DDBJ databases">
        <title>REHAB project genomes.</title>
        <authorList>
            <person name="Shaw L.P."/>
        </authorList>
    </citation>
    <scope>NUCLEOTIDE SEQUENCE [LARGE SCALE GENOMIC DNA]</scope>
    <source>
        <strain evidence="24 42">RHB30-C10</strain>
    </source>
</reference>
<dbReference type="HAMAP" id="MF_01253">
    <property type="entry name" value="Endonuclease_8"/>
    <property type="match status" value="1"/>
</dbReference>
<dbReference type="EMBL" id="AASEBA010000010">
    <property type="protein sequence ID" value="EFC9749086.1"/>
    <property type="molecule type" value="Genomic_DNA"/>
</dbReference>
<evidence type="ECO:0000313" key="16">
    <source>
        <dbReference type="EMBL" id="EFC9749086.1"/>
    </source>
</evidence>
<dbReference type="EMBL" id="RYCF01000112">
    <property type="protein sequence ID" value="MQK26743.1"/>
    <property type="molecule type" value="Genomic_DNA"/>
</dbReference>
<dbReference type="EMBL" id="NPIM01000127">
    <property type="protein sequence ID" value="RVE13233.1"/>
    <property type="molecule type" value="Genomic_DNA"/>
</dbReference>
<evidence type="ECO:0000256" key="2">
    <source>
        <dbReference type="ARBA" id="ARBA00022723"/>
    </source>
</evidence>
<dbReference type="Proteomes" id="UP000532204">
    <property type="component" value="Unassembled WGS sequence"/>
</dbReference>
<evidence type="ECO:0000313" key="18">
    <source>
        <dbReference type="EMBL" id="MBA6240330.1"/>
    </source>
</evidence>
<dbReference type="PROSITE" id="PS01242">
    <property type="entry name" value="ZF_FPG_1"/>
    <property type="match status" value="1"/>
</dbReference>
<reference evidence="25 44" key="12">
    <citation type="submission" date="2020-10" db="EMBL/GenBank/DDBJ databases">
        <title>Analysis of Genomes of Bacterial Isolates from Lameness Outbreaks in Broilers.</title>
        <authorList>
            <person name="Rhoads D."/>
            <person name="Ekesi N.S."/>
        </authorList>
    </citation>
    <scope>NUCLEOTIDE SEQUENCE [LARGE SCALE GENOMIC DNA]</scope>
    <source>
        <strain evidence="25 44">1409</strain>
    </source>
</reference>
<reference evidence="19 45" key="13">
    <citation type="submission" date="2022-07" db="EMBL/GenBank/DDBJ databases">
        <title>The wastewater resistome of Residential Aged Care Facilities indicates a role of antimicrobial stewardship in reducing resistance.</title>
        <authorList>
            <person name="Sapula S."/>
            <person name="Hart B.J."/>
            <person name="Henrietta V."/>
            <person name="Amsalu A."/>
            <person name="Jon W."/>
            <person name="Siderius N."/>
            <person name="Nguyen L."/>
            <person name="Turnidge J."/>
            <person name="Gerber C."/>
        </authorList>
    </citation>
    <scope>NUCLEOTIDE SEQUENCE [LARGE SCALE GENOMIC DNA]</scope>
    <source>
        <strain evidence="19 45">ECA685</strain>
    </source>
</reference>
<dbReference type="Proteomes" id="UP000441160">
    <property type="component" value="Unassembled WGS sequence"/>
</dbReference>
<name>A0A024L4H5_ECOLX</name>
<dbReference type="Proteomes" id="UP000469708">
    <property type="component" value="Unassembled WGS sequence"/>
</dbReference>
<keyword evidence="3 13" id="KW-0227">DNA damage</keyword>
<evidence type="ECO:0000313" key="35">
    <source>
        <dbReference type="Proteomes" id="UP000254785"/>
    </source>
</evidence>
<dbReference type="PROSITE" id="PS51068">
    <property type="entry name" value="FPG_CAT"/>
    <property type="match status" value="1"/>
</dbReference>
<dbReference type="PANTHER" id="PTHR42697">
    <property type="entry name" value="ENDONUCLEASE 8"/>
    <property type="match status" value="1"/>
</dbReference>
<evidence type="ECO:0000313" key="21">
    <source>
        <dbReference type="EMBL" id="MWT85331.1"/>
    </source>
</evidence>
<dbReference type="FunFam" id="1.10.8.50:FF:000005">
    <property type="entry name" value="Endonuclease 8"/>
    <property type="match status" value="1"/>
</dbReference>